<feature type="transmembrane region" description="Helical" evidence="9">
    <location>
        <begin position="500"/>
        <end position="519"/>
    </location>
</feature>
<dbReference type="SUPFAM" id="SSF53850">
    <property type="entry name" value="Periplasmic binding protein-like II"/>
    <property type="match status" value="1"/>
</dbReference>
<reference evidence="12" key="1">
    <citation type="submission" date="2020-06" db="EMBL/GenBank/DDBJ databases">
        <authorList>
            <consortium name="Plant Systems Biology data submission"/>
        </authorList>
    </citation>
    <scope>NUCLEOTIDE SEQUENCE</scope>
    <source>
        <strain evidence="12">D6</strain>
    </source>
</reference>
<keyword evidence="4 9" id="KW-1133">Transmembrane helix</keyword>
<dbReference type="EMBL" id="CAICTM010000988">
    <property type="protein sequence ID" value="CAB9519121.1"/>
    <property type="molecule type" value="Genomic_DNA"/>
</dbReference>
<keyword evidence="7" id="KW-0325">Glycoprotein</keyword>
<evidence type="ECO:0000256" key="6">
    <source>
        <dbReference type="ARBA" id="ARBA00023170"/>
    </source>
</evidence>
<protein>
    <submittedName>
        <fullName evidence="12">Receptor ionotropic, NMDA 1</fullName>
    </submittedName>
</protein>
<keyword evidence="5 9" id="KW-0472">Membrane</keyword>
<evidence type="ECO:0000256" key="10">
    <source>
        <dbReference type="SAM" id="SignalP"/>
    </source>
</evidence>
<evidence type="ECO:0000259" key="11">
    <source>
        <dbReference type="Pfam" id="PF00060"/>
    </source>
</evidence>
<evidence type="ECO:0000256" key="8">
    <source>
        <dbReference type="SAM" id="MobiDB-lite"/>
    </source>
</evidence>
<dbReference type="Pfam" id="PF00060">
    <property type="entry name" value="Lig_chan"/>
    <property type="match status" value="1"/>
</dbReference>
<evidence type="ECO:0000256" key="9">
    <source>
        <dbReference type="SAM" id="Phobius"/>
    </source>
</evidence>
<evidence type="ECO:0000256" key="1">
    <source>
        <dbReference type="ARBA" id="ARBA00004651"/>
    </source>
</evidence>
<keyword evidence="3 9" id="KW-0812">Transmembrane</keyword>
<organism evidence="12 13">
    <name type="scientific">Seminavis robusta</name>
    <dbReference type="NCBI Taxonomy" id="568900"/>
    <lineage>
        <taxon>Eukaryota</taxon>
        <taxon>Sar</taxon>
        <taxon>Stramenopiles</taxon>
        <taxon>Ochrophyta</taxon>
        <taxon>Bacillariophyta</taxon>
        <taxon>Bacillariophyceae</taxon>
        <taxon>Bacillariophycidae</taxon>
        <taxon>Naviculales</taxon>
        <taxon>Naviculaceae</taxon>
        <taxon>Seminavis</taxon>
    </lineage>
</organism>
<dbReference type="PANTHER" id="PTHR42643">
    <property type="entry name" value="IONOTROPIC RECEPTOR 20A-RELATED"/>
    <property type="match status" value="1"/>
</dbReference>
<evidence type="ECO:0000256" key="2">
    <source>
        <dbReference type="ARBA" id="ARBA00022475"/>
    </source>
</evidence>
<dbReference type="PANTHER" id="PTHR42643:SF24">
    <property type="entry name" value="IONOTROPIC RECEPTOR 60A"/>
    <property type="match status" value="1"/>
</dbReference>
<dbReference type="InterPro" id="IPR001320">
    <property type="entry name" value="Iontro_rcpt_C"/>
</dbReference>
<dbReference type="OrthoDB" id="5984008at2759"/>
<dbReference type="AlphaFoldDB" id="A0A9N8EH11"/>
<evidence type="ECO:0000256" key="7">
    <source>
        <dbReference type="ARBA" id="ARBA00023180"/>
    </source>
</evidence>
<feature type="chain" id="PRO_5040472948" evidence="10">
    <location>
        <begin position="33"/>
        <end position="621"/>
    </location>
</feature>
<dbReference type="Proteomes" id="UP001153069">
    <property type="component" value="Unassembled WGS sequence"/>
</dbReference>
<evidence type="ECO:0000313" key="13">
    <source>
        <dbReference type="Proteomes" id="UP001153069"/>
    </source>
</evidence>
<evidence type="ECO:0000256" key="5">
    <source>
        <dbReference type="ARBA" id="ARBA00023136"/>
    </source>
</evidence>
<feature type="signal peptide" evidence="10">
    <location>
        <begin position="1"/>
        <end position="32"/>
    </location>
</feature>
<accession>A0A9N8EH11</accession>
<sequence>MPINSTSRSSMPVQVLNVIILFLSLFIACALAGDQAKYRTNPSSSNYSSHRQDVCGRYDRFRSGEIELKDALSGIALRPVFVSFEGYDEYIDSNNPGIPIELLDLVAERANFTWRKSFGVTEVAGNYNVTWTELLLWQIDNYDITIDGWDHSVERMERGVTYTEPWSDASFILIDRRRNLREVNAVDPFNWTKPFEPAVWGMIALTIFLSALVYQLIEYLNGEREDRSLYQWFSDNIYLSVLNFSQNFEYAPTSLAGRIFGVSMTLWALVIMATYTANLASLFVDSRIEPILVDSMEAAVVYGYRVCTVENTNLDFYIRDTYPKAHRVTRVDDFEMFKSLRNGECELAATYSDVWHEAQVIEEYNPHCDLEWVGGEIRSIKSGFAVIADAGDKCSSLVRHVVNLFLVEIVEEGILAELRQKYQELSDDGICSYDEEDEDTRDRRLQSHNIPHQSKILRGPQASSKHRVLKSSGGTSGGGAPEGDPIDSDTLTLQQMAGTFILHWGVMAVAVVVSCFTAYGEKNDWFMKEGQIVEKVIHRNFGPIIGMPPPVNTYVVRSVKKDESALEDNENVSNNPVRGDNYDIAALGTRMNEMQKALDAQTAMMQEMRQFLREPPKEHFV</sequence>
<evidence type="ECO:0000256" key="4">
    <source>
        <dbReference type="ARBA" id="ARBA00022989"/>
    </source>
</evidence>
<dbReference type="GO" id="GO:0005886">
    <property type="term" value="C:plasma membrane"/>
    <property type="evidence" value="ECO:0007669"/>
    <property type="project" value="UniProtKB-SubCell"/>
</dbReference>
<comment type="subcellular location">
    <subcellularLocation>
        <location evidence="1">Cell membrane</location>
        <topology evidence="1">Multi-pass membrane protein</topology>
    </subcellularLocation>
</comment>
<dbReference type="SUPFAM" id="SSF81324">
    <property type="entry name" value="Voltage-gated potassium channels"/>
    <property type="match status" value="1"/>
</dbReference>
<keyword evidence="13" id="KW-1185">Reference proteome</keyword>
<dbReference type="Gene3D" id="1.10.287.70">
    <property type="match status" value="1"/>
</dbReference>
<keyword evidence="6 12" id="KW-0675">Receptor</keyword>
<keyword evidence="2" id="KW-1003">Cell membrane</keyword>
<dbReference type="InterPro" id="IPR052192">
    <property type="entry name" value="Insect_Ionotropic_Sensory_Rcpt"/>
</dbReference>
<proteinExistence type="predicted"/>
<name>A0A9N8EH11_9STRA</name>
<feature type="region of interest" description="Disordered" evidence="8">
    <location>
        <begin position="436"/>
        <end position="488"/>
    </location>
</feature>
<feature type="domain" description="Ionotropic glutamate receptor C-terminal" evidence="11">
    <location>
        <begin position="198"/>
        <end position="501"/>
    </location>
</feature>
<keyword evidence="10" id="KW-0732">Signal</keyword>
<feature type="transmembrane region" description="Helical" evidence="9">
    <location>
        <begin position="255"/>
        <end position="277"/>
    </location>
</feature>
<dbReference type="GO" id="GO:0015276">
    <property type="term" value="F:ligand-gated monoatomic ion channel activity"/>
    <property type="evidence" value="ECO:0007669"/>
    <property type="project" value="InterPro"/>
</dbReference>
<evidence type="ECO:0000256" key="3">
    <source>
        <dbReference type="ARBA" id="ARBA00022692"/>
    </source>
</evidence>
<gene>
    <name evidence="12" type="ORF">SEMRO_990_G228610.1</name>
</gene>
<comment type="caution">
    <text evidence="12">The sequence shown here is derived from an EMBL/GenBank/DDBJ whole genome shotgun (WGS) entry which is preliminary data.</text>
</comment>
<feature type="transmembrane region" description="Helical" evidence="9">
    <location>
        <begin position="198"/>
        <end position="217"/>
    </location>
</feature>
<evidence type="ECO:0000313" key="12">
    <source>
        <dbReference type="EMBL" id="CAB9519121.1"/>
    </source>
</evidence>